<organism evidence="4 5">
    <name type="scientific">Pseudochrobactrum kiredjianiae</name>
    <dbReference type="NCBI Taxonomy" id="386305"/>
    <lineage>
        <taxon>Bacteria</taxon>
        <taxon>Pseudomonadati</taxon>
        <taxon>Pseudomonadota</taxon>
        <taxon>Alphaproteobacteria</taxon>
        <taxon>Hyphomicrobiales</taxon>
        <taxon>Brucellaceae</taxon>
        <taxon>Pseudochrobactrum</taxon>
    </lineage>
</organism>
<dbReference type="Gene3D" id="3.90.550.10">
    <property type="entry name" value="Spore Coat Polysaccharide Biosynthesis Protein SpsA, Chain A"/>
    <property type="match status" value="1"/>
</dbReference>
<comment type="caution">
    <text evidence="4">The sequence shown here is derived from an EMBL/GenBank/DDBJ whole genome shotgun (WGS) entry which is preliminary data.</text>
</comment>
<dbReference type="Proteomes" id="UP001597263">
    <property type="component" value="Unassembled WGS sequence"/>
</dbReference>
<evidence type="ECO:0000313" key="5">
    <source>
        <dbReference type="Proteomes" id="UP001597263"/>
    </source>
</evidence>
<evidence type="ECO:0000256" key="1">
    <source>
        <dbReference type="ARBA" id="ARBA00022676"/>
    </source>
</evidence>
<protein>
    <submittedName>
        <fullName evidence="4">Glycosyltransferase family 2 protein</fullName>
    </submittedName>
</protein>
<feature type="domain" description="Glycosyltransferase 2-like" evidence="3">
    <location>
        <begin position="15"/>
        <end position="122"/>
    </location>
</feature>
<evidence type="ECO:0000256" key="2">
    <source>
        <dbReference type="ARBA" id="ARBA00022679"/>
    </source>
</evidence>
<evidence type="ECO:0000259" key="3">
    <source>
        <dbReference type="Pfam" id="PF00535"/>
    </source>
</evidence>
<dbReference type="SUPFAM" id="SSF53448">
    <property type="entry name" value="Nucleotide-diphospho-sugar transferases"/>
    <property type="match status" value="1"/>
</dbReference>
<name>A0ABW3V164_9HYPH</name>
<dbReference type="InterPro" id="IPR001173">
    <property type="entry name" value="Glyco_trans_2-like"/>
</dbReference>
<sequence>MTLHNFQSSEEHLVSVIVPIFEVENYCENCLSSILQQTYRNIEVICVNDATMDNSITIIKKVMATDHRVKLIHNDVNRGLGGARNAGIAHAKGEYIYFVDSDDWIEPDTISTLVQLIQDSGSEWSMIAPVIEEQVKIFQAPFISYEARAKALMGVVDYSDNSKFITDVYPSAWLSMRTKSLIDRIGAEFPENRLYEDHQFHYACGFATQKLAYSDRHLYHYRSNRDGQITRDSSLRNLEIFDVIDNLKIIFGKNLSKIDFNCVYKKIIVRLTLERAHVIEKGSLVESKFYDKANLYLKDFSDQEIIDVRPYWADEEWVKYILERMHSTHSAYNVYLLNKKIVNKIKVRINKIIPSSLKRLLGYRRSRISNEVNELLQPELDNLKRMIDLGNKKIDIINDKLKSDCKQKIHEY</sequence>
<reference evidence="5" key="1">
    <citation type="journal article" date="2019" name="Int. J. Syst. Evol. Microbiol.">
        <title>The Global Catalogue of Microorganisms (GCM) 10K type strain sequencing project: providing services to taxonomists for standard genome sequencing and annotation.</title>
        <authorList>
            <consortium name="The Broad Institute Genomics Platform"/>
            <consortium name="The Broad Institute Genome Sequencing Center for Infectious Disease"/>
            <person name="Wu L."/>
            <person name="Ma J."/>
        </authorList>
    </citation>
    <scope>NUCLEOTIDE SEQUENCE [LARGE SCALE GENOMIC DNA]</scope>
    <source>
        <strain evidence="5">CCUG 49584</strain>
    </source>
</reference>
<dbReference type="Pfam" id="PF00535">
    <property type="entry name" value="Glycos_transf_2"/>
    <property type="match status" value="1"/>
</dbReference>
<dbReference type="RefSeq" id="WP_289387516.1">
    <property type="nucleotide sequence ID" value="NZ_JAUCBM010000005.1"/>
</dbReference>
<dbReference type="PANTHER" id="PTHR22916:SF51">
    <property type="entry name" value="GLYCOSYLTRANSFERASE EPSH-RELATED"/>
    <property type="match status" value="1"/>
</dbReference>
<gene>
    <name evidence="4" type="ORF">ACFQ35_06290</name>
</gene>
<dbReference type="InterPro" id="IPR029044">
    <property type="entry name" value="Nucleotide-diphossugar_trans"/>
</dbReference>
<keyword evidence="1" id="KW-0328">Glycosyltransferase</keyword>
<dbReference type="EMBL" id="JBHTMA010000033">
    <property type="protein sequence ID" value="MFD1226758.1"/>
    <property type="molecule type" value="Genomic_DNA"/>
</dbReference>
<accession>A0ABW3V164</accession>
<proteinExistence type="predicted"/>
<keyword evidence="2" id="KW-0808">Transferase</keyword>
<dbReference type="CDD" id="cd00761">
    <property type="entry name" value="Glyco_tranf_GTA_type"/>
    <property type="match status" value="1"/>
</dbReference>
<keyword evidence="5" id="KW-1185">Reference proteome</keyword>
<dbReference type="PANTHER" id="PTHR22916">
    <property type="entry name" value="GLYCOSYLTRANSFERASE"/>
    <property type="match status" value="1"/>
</dbReference>
<evidence type="ECO:0000313" key="4">
    <source>
        <dbReference type="EMBL" id="MFD1226758.1"/>
    </source>
</evidence>